<protein>
    <submittedName>
        <fullName evidence="3">Type II toxin-antitoxin system PemK/MazF family toxin</fullName>
        <ecNumber evidence="3">3.1.-.-</ecNumber>
    </submittedName>
</protein>
<reference evidence="3 4" key="1">
    <citation type="submission" date="2023-05" db="EMBL/GenBank/DDBJ databases">
        <title>Gordonibacter KGMB12511T sp. nov., isolated from faeces of healthy Korean.</title>
        <authorList>
            <person name="Kim H.S."/>
            <person name="Kim J.-S."/>
            <person name="Suh M.K."/>
            <person name="Eom M.K."/>
            <person name="Do H.E."/>
            <person name="Lee J.-S."/>
        </authorList>
    </citation>
    <scope>NUCLEOTIDE SEQUENCE [LARGE SCALE GENOMIC DNA]</scope>
    <source>
        <strain evidence="3 4">KGMB12511</strain>
    </source>
</reference>
<dbReference type="InterPro" id="IPR003477">
    <property type="entry name" value="PemK-like"/>
</dbReference>
<dbReference type="Gene3D" id="2.30.30.110">
    <property type="match status" value="1"/>
</dbReference>
<accession>A0ABT7DJ28</accession>
<comment type="similarity">
    <text evidence="1">Belongs to the PemK/MazF family.</text>
</comment>
<evidence type="ECO:0000313" key="3">
    <source>
        <dbReference type="EMBL" id="MDJ1649262.1"/>
    </source>
</evidence>
<dbReference type="RefSeq" id="WP_283830594.1">
    <property type="nucleotide sequence ID" value="NZ_JASJEU010000003.1"/>
</dbReference>
<dbReference type="Pfam" id="PF02452">
    <property type="entry name" value="PemK_toxin"/>
    <property type="match status" value="1"/>
</dbReference>
<dbReference type="GO" id="GO:0016787">
    <property type="term" value="F:hydrolase activity"/>
    <property type="evidence" value="ECO:0007669"/>
    <property type="project" value="UniProtKB-KW"/>
</dbReference>
<dbReference type="EC" id="3.1.-.-" evidence="3"/>
<evidence type="ECO:0000256" key="2">
    <source>
        <dbReference type="ARBA" id="ARBA00022649"/>
    </source>
</evidence>
<evidence type="ECO:0000313" key="4">
    <source>
        <dbReference type="Proteomes" id="UP001232750"/>
    </source>
</evidence>
<gene>
    <name evidence="3" type="ORF">QNJ86_00460</name>
</gene>
<keyword evidence="3" id="KW-0378">Hydrolase</keyword>
<evidence type="ECO:0000256" key="1">
    <source>
        <dbReference type="ARBA" id="ARBA00007521"/>
    </source>
</evidence>
<dbReference type="InterPro" id="IPR011067">
    <property type="entry name" value="Plasmid_toxin/cell-grow_inhib"/>
</dbReference>
<keyword evidence="4" id="KW-1185">Reference proteome</keyword>
<name>A0ABT7DJ28_9ACTN</name>
<dbReference type="PANTHER" id="PTHR33988:SF3">
    <property type="entry name" value="ENDORIBONUCLEASE TOXIN CHPB-RELATED"/>
    <property type="match status" value="1"/>
</dbReference>
<dbReference type="PANTHER" id="PTHR33988">
    <property type="entry name" value="ENDORIBONUCLEASE MAZF-RELATED"/>
    <property type="match status" value="1"/>
</dbReference>
<dbReference type="Proteomes" id="UP001232750">
    <property type="component" value="Unassembled WGS sequence"/>
</dbReference>
<proteinExistence type="inferred from homology"/>
<sequence>MRAYEQGDIVEVDFSPSVGHEPAKVRPAVIVSGYGFNSRSSMVSVVPVTSKDNGYPLHIPVTGSKGVVGFACVEQLRNIDLAHRGCHFKGTADDATMRSILSTIRGMLELR</sequence>
<dbReference type="SUPFAM" id="SSF50118">
    <property type="entry name" value="Cell growth inhibitor/plasmid maintenance toxic component"/>
    <property type="match status" value="1"/>
</dbReference>
<keyword evidence="2" id="KW-1277">Toxin-antitoxin system</keyword>
<comment type="caution">
    <text evidence="3">The sequence shown here is derived from an EMBL/GenBank/DDBJ whole genome shotgun (WGS) entry which is preliminary data.</text>
</comment>
<organism evidence="3 4">
    <name type="scientific">Gordonibacter faecis</name>
    <dbReference type="NCBI Taxonomy" id="3047475"/>
    <lineage>
        <taxon>Bacteria</taxon>
        <taxon>Bacillati</taxon>
        <taxon>Actinomycetota</taxon>
        <taxon>Coriobacteriia</taxon>
        <taxon>Eggerthellales</taxon>
        <taxon>Eggerthellaceae</taxon>
        <taxon>Gordonibacter</taxon>
    </lineage>
</organism>
<dbReference type="EMBL" id="JASJEU010000003">
    <property type="protein sequence ID" value="MDJ1649262.1"/>
    <property type="molecule type" value="Genomic_DNA"/>
</dbReference>